<gene>
    <name evidence="6" type="ORF">GQE99_15120</name>
</gene>
<dbReference type="EMBL" id="WTUX01000019">
    <property type="protein sequence ID" value="MZR14348.1"/>
    <property type="molecule type" value="Genomic_DNA"/>
</dbReference>
<dbReference type="PANTHER" id="PTHR30246:SF1">
    <property type="entry name" value="2-DEHYDRO-3-DEOXY-6-PHOSPHOGALACTONATE ALDOLASE-RELATED"/>
    <property type="match status" value="1"/>
</dbReference>
<keyword evidence="4 6" id="KW-0456">Lyase</keyword>
<dbReference type="AlphaFoldDB" id="A0A845M6Y5"/>
<evidence type="ECO:0000256" key="4">
    <source>
        <dbReference type="ARBA" id="ARBA00023239"/>
    </source>
</evidence>
<dbReference type="Gene3D" id="3.20.20.70">
    <property type="entry name" value="Aldolase class I"/>
    <property type="match status" value="1"/>
</dbReference>
<dbReference type="GO" id="GO:0008674">
    <property type="term" value="F:2-dehydro-3-deoxy-6-phosphogalactonate aldolase activity"/>
    <property type="evidence" value="ECO:0007669"/>
    <property type="project" value="UniProtKB-EC"/>
</dbReference>
<comment type="subunit">
    <text evidence="3">Homotrimer.</text>
</comment>
<evidence type="ECO:0000256" key="1">
    <source>
        <dbReference type="ARBA" id="ARBA00004761"/>
    </source>
</evidence>
<evidence type="ECO:0000256" key="3">
    <source>
        <dbReference type="ARBA" id="ARBA00011233"/>
    </source>
</evidence>
<keyword evidence="5" id="KW-0119">Carbohydrate metabolism</keyword>
<dbReference type="EC" id="4.1.2.21" evidence="6"/>
<dbReference type="SUPFAM" id="SSF51569">
    <property type="entry name" value="Aldolase"/>
    <property type="match status" value="1"/>
</dbReference>
<keyword evidence="7" id="KW-1185">Reference proteome</keyword>
<accession>A0A845M6Y5</accession>
<protein>
    <submittedName>
        <fullName evidence="6">2-dehydro-3-deoxy-6-phosphogalactonate aldolase</fullName>
        <ecNumber evidence="6">4.1.2.21</ecNumber>
    </submittedName>
</protein>
<evidence type="ECO:0000313" key="7">
    <source>
        <dbReference type="Proteomes" id="UP000467322"/>
    </source>
</evidence>
<dbReference type="Proteomes" id="UP000467322">
    <property type="component" value="Unassembled WGS sequence"/>
</dbReference>
<dbReference type="InterPro" id="IPR013785">
    <property type="entry name" value="Aldolase_TIM"/>
</dbReference>
<comment type="caution">
    <text evidence="6">The sequence shown here is derived from an EMBL/GenBank/DDBJ whole genome shotgun (WGS) entry which is preliminary data.</text>
</comment>
<dbReference type="Pfam" id="PF01081">
    <property type="entry name" value="Aldolase"/>
    <property type="match status" value="1"/>
</dbReference>
<dbReference type="InterPro" id="IPR000887">
    <property type="entry name" value="Aldlse_KDPG_KHG"/>
</dbReference>
<comment type="pathway">
    <text evidence="1">Carbohydrate acid metabolism.</text>
</comment>
<evidence type="ECO:0000256" key="5">
    <source>
        <dbReference type="ARBA" id="ARBA00023277"/>
    </source>
</evidence>
<dbReference type="NCBIfam" id="NF006600">
    <property type="entry name" value="PRK09140.1"/>
    <property type="match status" value="1"/>
</dbReference>
<reference evidence="6 7" key="1">
    <citation type="submission" date="2019-12" db="EMBL/GenBank/DDBJ databases">
        <title>Maritimibacter sp. nov. sp. isolated from sea sand.</title>
        <authorList>
            <person name="Kim J."/>
            <person name="Jeong S.E."/>
            <person name="Jung H.S."/>
            <person name="Jeon C.O."/>
        </authorList>
    </citation>
    <scope>NUCLEOTIDE SEQUENCE [LARGE SCALE GENOMIC DNA]</scope>
    <source>
        <strain evidence="6 7">DP07</strain>
    </source>
</reference>
<dbReference type="PANTHER" id="PTHR30246">
    <property type="entry name" value="2-KETO-3-DEOXY-6-PHOSPHOGLUCONATE ALDOLASE"/>
    <property type="match status" value="1"/>
</dbReference>
<comment type="similarity">
    <text evidence="2">Belongs to the KHG/KDPG aldolase family.</text>
</comment>
<organism evidence="6 7">
    <name type="scientific">Maritimibacter harenae</name>
    <dbReference type="NCBI Taxonomy" id="2606218"/>
    <lineage>
        <taxon>Bacteria</taxon>
        <taxon>Pseudomonadati</taxon>
        <taxon>Pseudomonadota</taxon>
        <taxon>Alphaproteobacteria</taxon>
        <taxon>Rhodobacterales</taxon>
        <taxon>Roseobacteraceae</taxon>
        <taxon>Maritimibacter</taxon>
    </lineage>
</organism>
<evidence type="ECO:0000256" key="2">
    <source>
        <dbReference type="ARBA" id="ARBA00006906"/>
    </source>
</evidence>
<name>A0A845M6Y5_9RHOB</name>
<evidence type="ECO:0000313" key="6">
    <source>
        <dbReference type="EMBL" id="MZR14348.1"/>
    </source>
</evidence>
<dbReference type="CDD" id="cd00452">
    <property type="entry name" value="KDPG_aldolase"/>
    <property type="match status" value="1"/>
</dbReference>
<dbReference type="RefSeq" id="WP_161352476.1">
    <property type="nucleotide sequence ID" value="NZ_WTUX01000019.1"/>
</dbReference>
<sequence length="201" mass="20630">MSRPEIVAILRGVTHTTIVPICEVLIDAGIRKIEVPFNSPKPLKSIEAAVKALGDQAAFGAGTVLRAEDVDRVSQAGGRIIVSPNVNVSVIARSVALGLESYPGVMTPTEAFQALSAGADALKLFPGEVIGPAGLAAMKAVLPTGTRLYAVGGVSGENLEDWANAGAHGLGVGSSLFKPGDTAADTRQRVTAFQGFVSTRP</sequence>
<proteinExistence type="inferred from homology"/>